<dbReference type="EMBL" id="AMQN01007915">
    <property type="status" value="NOT_ANNOTATED_CDS"/>
    <property type="molecule type" value="Genomic_DNA"/>
</dbReference>
<dbReference type="Proteomes" id="UP000014760">
    <property type="component" value="Unassembled WGS sequence"/>
</dbReference>
<dbReference type="HOGENOM" id="CLU_1919048_0_0_1"/>
<dbReference type="EnsemblMetazoa" id="CapteT206895">
    <property type="protein sequence ID" value="CapteP206895"/>
    <property type="gene ID" value="CapteG206895"/>
</dbReference>
<evidence type="ECO:0000313" key="2">
    <source>
        <dbReference type="EnsemblMetazoa" id="CapteP206895"/>
    </source>
</evidence>
<protein>
    <submittedName>
        <fullName evidence="1 2">Uncharacterized protein</fullName>
    </submittedName>
</protein>
<dbReference type="OrthoDB" id="6157228at2759"/>
<name>R7UMV5_CAPTE</name>
<proteinExistence type="predicted"/>
<reference evidence="1 3" key="2">
    <citation type="journal article" date="2013" name="Nature">
        <title>Insights into bilaterian evolution from three spiralian genomes.</title>
        <authorList>
            <person name="Simakov O."/>
            <person name="Marletaz F."/>
            <person name="Cho S.J."/>
            <person name="Edsinger-Gonzales E."/>
            <person name="Havlak P."/>
            <person name="Hellsten U."/>
            <person name="Kuo D.H."/>
            <person name="Larsson T."/>
            <person name="Lv J."/>
            <person name="Arendt D."/>
            <person name="Savage R."/>
            <person name="Osoegawa K."/>
            <person name="de Jong P."/>
            <person name="Grimwood J."/>
            <person name="Chapman J.A."/>
            <person name="Shapiro H."/>
            <person name="Aerts A."/>
            <person name="Otillar R.P."/>
            <person name="Terry A.Y."/>
            <person name="Boore J.L."/>
            <person name="Grigoriev I.V."/>
            <person name="Lindberg D.R."/>
            <person name="Seaver E.C."/>
            <person name="Weisblat D.A."/>
            <person name="Putnam N.H."/>
            <person name="Rokhsar D.S."/>
        </authorList>
    </citation>
    <scope>NUCLEOTIDE SEQUENCE</scope>
    <source>
        <strain evidence="1 3">I ESC-2004</strain>
    </source>
</reference>
<keyword evidence="3" id="KW-1185">Reference proteome</keyword>
<reference evidence="2" key="3">
    <citation type="submission" date="2015-06" db="UniProtKB">
        <authorList>
            <consortium name="EnsemblMetazoa"/>
        </authorList>
    </citation>
    <scope>IDENTIFICATION</scope>
</reference>
<evidence type="ECO:0000313" key="1">
    <source>
        <dbReference type="EMBL" id="ELU05267.1"/>
    </source>
</evidence>
<dbReference type="AlphaFoldDB" id="R7UMV5"/>
<gene>
    <name evidence="1" type="ORF">CAPTEDRAFT_206895</name>
</gene>
<organism evidence="1">
    <name type="scientific">Capitella teleta</name>
    <name type="common">Polychaete worm</name>
    <dbReference type="NCBI Taxonomy" id="283909"/>
    <lineage>
        <taxon>Eukaryota</taxon>
        <taxon>Metazoa</taxon>
        <taxon>Spiralia</taxon>
        <taxon>Lophotrochozoa</taxon>
        <taxon>Annelida</taxon>
        <taxon>Polychaeta</taxon>
        <taxon>Sedentaria</taxon>
        <taxon>Scolecida</taxon>
        <taxon>Capitellidae</taxon>
        <taxon>Capitella</taxon>
    </lineage>
</organism>
<accession>R7UMV5</accession>
<dbReference type="EMBL" id="KB301692">
    <property type="protein sequence ID" value="ELU05267.1"/>
    <property type="molecule type" value="Genomic_DNA"/>
</dbReference>
<evidence type="ECO:0000313" key="3">
    <source>
        <dbReference type="Proteomes" id="UP000014760"/>
    </source>
</evidence>
<reference evidence="3" key="1">
    <citation type="submission" date="2012-12" db="EMBL/GenBank/DDBJ databases">
        <authorList>
            <person name="Hellsten U."/>
            <person name="Grimwood J."/>
            <person name="Chapman J.A."/>
            <person name="Shapiro H."/>
            <person name="Aerts A."/>
            <person name="Otillar R.P."/>
            <person name="Terry A.Y."/>
            <person name="Boore J.L."/>
            <person name="Simakov O."/>
            <person name="Marletaz F."/>
            <person name="Cho S.-J."/>
            <person name="Edsinger-Gonzales E."/>
            <person name="Havlak P."/>
            <person name="Kuo D.-H."/>
            <person name="Larsson T."/>
            <person name="Lv J."/>
            <person name="Arendt D."/>
            <person name="Savage R."/>
            <person name="Osoegawa K."/>
            <person name="de Jong P."/>
            <person name="Lindberg D.R."/>
            <person name="Seaver E.C."/>
            <person name="Weisblat D.A."/>
            <person name="Putnam N.H."/>
            <person name="Grigoriev I.V."/>
            <person name="Rokhsar D.S."/>
        </authorList>
    </citation>
    <scope>NUCLEOTIDE SEQUENCE</scope>
    <source>
        <strain evidence="3">I ESC-2004</strain>
    </source>
</reference>
<sequence>MSAVIELHSHMHPLDTIAPRCKSILLAQKKALGLKSNLFGQACAAERIVLALNKLKFKDGVGDPNGLRLFLEEMKLPVGIIYRGNRLHVLFHLSTLSTSFVTYLAQKCPVQNDLRVKLLEDMKMPHFKTELQ</sequence>